<dbReference type="EMBL" id="GBXM01015682">
    <property type="protein sequence ID" value="JAH92895.1"/>
    <property type="molecule type" value="Transcribed_RNA"/>
</dbReference>
<dbReference type="AlphaFoldDB" id="A0A0E9WTM3"/>
<protein>
    <submittedName>
        <fullName evidence="1">Uncharacterized protein</fullName>
    </submittedName>
</protein>
<reference evidence="1" key="2">
    <citation type="journal article" date="2015" name="Fish Shellfish Immunol.">
        <title>Early steps in the European eel (Anguilla anguilla)-Vibrio vulnificus interaction in the gills: Role of the RtxA13 toxin.</title>
        <authorList>
            <person name="Callol A."/>
            <person name="Pajuelo D."/>
            <person name="Ebbesson L."/>
            <person name="Teles M."/>
            <person name="MacKenzie S."/>
            <person name="Amaro C."/>
        </authorList>
    </citation>
    <scope>NUCLEOTIDE SEQUENCE</scope>
</reference>
<organism evidence="1">
    <name type="scientific">Anguilla anguilla</name>
    <name type="common">European freshwater eel</name>
    <name type="synonym">Muraena anguilla</name>
    <dbReference type="NCBI Taxonomy" id="7936"/>
    <lineage>
        <taxon>Eukaryota</taxon>
        <taxon>Metazoa</taxon>
        <taxon>Chordata</taxon>
        <taxon>Craniata</taxon>
        <taxon>Vertebrata</taxon>
        <taxon>Euteleostomi</taxon>
        <taxon>Actinopterygii</taxon>
        <taxon>Neopterygii</taxon>
        <taxon>Teleostei</taxon>
        <taxon>Anguilliformes</taxon>
        <taxon>Anguillidae</taxon>
        <taxon>Anguilla</taxon>
    </lineage>
</organism>
<reference evidence="1" key="1">
    <citation type="submission" date="2014-11" db="EMBL/GenBank/DDBJ databases">
        <authorList>
            <person name="Amaro Gonzalez C."/>
        </authorList>
    </citation>
    <scope>NUCLEOTIDE SEQUENCE</scope>
</reference>
<name>A0A0E9WTM3_ANGAN</name>
<proteinExistence type="predicted"/>
<accession>A0A0E9WTM3</accession>
<sequence>MVIYKKKTKFALKSLLILLYCVNLNSTGKPILSNQKEKRKKNIDA</sequence>
<evidence type="ECO:0000313" key="1">
    <source>
        <dbReference type="EMBL" id="JAH92895.1"/>
    </source>
</evidence>